<protein>
    <recommendedName>
        <fullName evidence="4">YbbR-like protein</fullName>
    </recommendedName>
</protein>
<dbReference type="InterPro" id="IPR053154">
    <property type="entry name" value="c-di-AMP_regulator"/>
</dbReference>
<name>A5N4Y7_CLOK5</name>
<keyword evidence="1" id="KW-1133">Transmembrane helix</keyword>
<dbReference type="Proteomes" id="UP000002411">
    <property type="component" value="Chromosome"/>
</dbReference>
<dbReference type="Pfam" id="PF07949">
    <property type="entry name" value="YbbR"/>
    <property type="match status" value="3"/>
</dbReference>
<keyword evidence="1" id="KW-0472">Membrane</keyword>
<sequence length="417" mass="45290">MEGKIKENQILIKICCVVAAFILWLYIYNIENPTVERKIVVPVTIVNKNILAQSKLVQVGKKEFSVSLLVKGNASDLYSIKAADFELQSDFNSYVMKKGENTVPVSVKKSPDDITIINNENLWIKIQLDELKQKTFSIKAVSQGKVKEGYYALEPILEIQQVEISGAGDVINKVKTIIGSYDLKSASSNINTSLALQAQDVSANVLGDVVIKPSSVKVTIPVVKIKTVPINIKLQNNTSDISKSITAEPEKVDIAGEERIIKDINGIDTESIDLSKIQSEENIQAKLIVPQGVKLVTGTGVVKLKINSSELNNSNKTSQKEMNLNIQIKNLNDAYTAELSSNSVSVVVSGSESIINNLSENSISCYVDASSLTEGEQTAGVVISLPEGVSLVSQDIQNVKLQVSKKTPEGQNANSNQ</sequence>
<dbReference type="eggNOG" id="COG4856">
    <property type="taxonomic scope" value="Bacteria"/>
</dbReference>
<accession>A5N4Y7</accession>
<feature type="transmembrane region" description="Helical" evidence="1">
    <location>
        <begin position="10"/>
        <end position="28"/>
    </location>
</feature>
<evidence type="ECO:0008006" key="4">
    <source>
        <dbReference type="Google" id="ProtNLM"/>
    </source>
</evidence>
<evidence type="ECO:0000256" key="1">
    <source>
        <dbReference type="SAM" id="Phobius"/>
    </source>
</evidence>
<dbReference type="PANTHER" id="PTHR37804:SF1">
    <property type="entry name" value="CDAA REGULATORY PROTEIN CDAR"/>
    <property type="match status" value="1"/>
</dbReference>
<gene>
    <name evidence="2" type="ordered locus">CKL_0314</name>
</gene>
<dbReference type="InterPro" id="IPR012505">
    <property type="entry name" value="YbbR"/>
</dbReference>
<dbReference type="RefSeq" id="WP_011988883.1">
    <property type="nucleotide sequence ID" value="NC_009706.1"/>
</dbReference>
<dbReference type="Gene3D" id="2.170.120.40">
    <property type="entry name" value="YbbR-like domain"/>
    <property type="match status" value="2"/>
</dbReference>
<dbReference type="HOGENOM" id="CLU_039811_4_1_9"/>
<dbReference type="Gene3D" id="2.170.120.30">
    <property type="match status" value="2"/>
</dbReference>
<dbReference type="STRING" id="431943.CKL_0314"/>
<organism evidence="2 3">
    <name type="scientific">Clostridium kluyveri (strain ATCC 8527 / DSM 555 / NBRC 12016 / NCIMB 10680 / K1)</name>
    <dbReference type="NCBI Taxonomy" id="431943"/>
    <lineage>
        <taxon>Bacteria</taxon>
        <taxon>Bacillati</taxon>
        <taxon>Bacillota</taxon>
        <taxon>Clostridia</taxon>
        <taxon>Eubacteriales</taxon>
        <taxon>Clostridiaceae</taxon>
        <taxon>Clostridium</taxon>
    </lineage>
</organism>
<dbReference type="EMBL" id="CP000673">
    <property type="protein sequence ID" value="EDK32368.1"/>
    <property type="molecule type" value="Genomic_DNA"/>
</dbReference>
<proteinExistence type="predicted"/>
<reference evidence="2 3" key="1">
    <citation type="journal article" date="2008" name="Proc. Natl. Acad. Sci. U.S.A.">
        <title>The genome of Clostridium kluyveri, a strict anaerobe with unique metabolic features.</title>
        <authorList>
            <person name="Seedorf H."/>
            <person name="Fricke W.F."/>
            <person name="Veith B."/>
            <person name="Brueggemann H."/>
            <person name="Liesegang H."/>
            <person name="Strittmatter A."/>
            <person name="Miethke M."/>
            <person name="Buckel W."/>
            <person name="Hinderberger J."/>
            <person name="Li F."/>
            <person name="Hagemeier C."/>
            <person name="Thauer R.K."/>
            <person name="Gottschalk G."/>
        </authorList>
    </citation>
    <scope>NUCLEOTIDE SEQUENCE [LARGE SCALE GENOMIC DNA]</scope>
    <source>
        <strain evidence="3">ATCC 8527 / DSM 555 / NCIMB 10680</strain>
    </source>
</reference>
<keyword evidence="1" id="KW-0812">Transmembrane</keyword>
<keyword evidence="3" id="KW-1185">Reference proteome</keyword>
<dbReference type="KEGG" id="ckl:CKL_0314"/>
<evidence type="ECO:0000313" key="3">
    <source>
        <dbReference type="Proteomes" id="UP000002411"/>
    </source>
</evidence>
<dbReference type="AlphaFoldDB" id="A5N4Y7"/>
<dbReference type="PANTHER" id="PTHR37804">
    <property type="entry name" value="CDAA REGULATORY PROTEIN CDAR"/>
    <property type="match status" value="1"/>
</dbReference>
<evidence type="ECO:0000313" key="2">
    <source>
        <dbReference type="EMBL" id="EDK32368.1"/>
    </source>
</evidence>